<accession>A0ACB9CZK8</accession>
<name>A0ACB9CZK8_CICIN</name>
<reference evidence="2" key="1">
    <citation type="journal article" date="2022" name="Mol. Ecol. Resour.">
        <title>The genomes of chicory, endive, great burdock and yacon provide insights into Asteraceae palaeo-polyploidization history and plant inulin production.</title>
        <authorList>
            <person name="Fan W."/>
            <person name="Wang S."/>
            <person name="Wang H."/>
            <person name="Wang A."/>
            <person name="Jiang F."/>
            <person name="Liu H."/>
            <person name="Zhao H."/>
            <person name="Xu D."/>
            <person name="Zhang Y."/>
        </authorList>
    </citation>
    <scope>NUCLEOTIDE SEQUENCE [LARGE SCALE GENOMIC DNA]</scope>
    <source>
        <strain evidence="2">cv. Punajuju</strain>
    </source>
</reference>
<gene>
    <name evidence="1" type="ORF">L2E82_29919</name>
</gene>
<comment type="caution">
    <text evidence="1">The sequence shown here is derived from an EMBL/GenBank/DDBJ whole genome shotgun (WGS) entry which is preliminary data.</text>
</comment>
<dbReference type="Proteomes" id="UP001055811">
    <property type="component" value="Linkage Group LG05"/>
</dbReference>
<keyword evidence="2" id="KW-1185">Reference proteome</keyword>
<reference evidence="1 2" key="2">
    <citation type="journal article" date="2022" name="Mol. Ecol. Resour.">
        <title>The genomes of chicory, endive, great burdock and yacon provide insights into Asteraceae paleo-polyploidization history and plant inulin production.</title>
        <authorList>
            <person name="Fan W."/>
            <person name="Wang S."/>
            <person name="Wang H."/>
            <person name="Wang A."/>
            <person name="Jiang F."/>
            <person name="Liu H."/>
            <person name="Zhao H."/>
            <person name="Xu D."/>
            <person name="Zhang Y."/>
        </authorList>
    </citation>
    <scope>NUCLEOTIDE SEQUENCE [LARGE SCALE GENOMIC DNA]</scope>
    <source>
        <strain evidence="2">cv. Punajuju</strain>
        <tissue evidence="1">Leaves</tissue>
    </source>
</reference>
<proteinExistence type="predicted"/>
<evidence type="ECO:0000313" key="2">
    <source>
        <dbReference type="Proteomes" id="UP001055811"/>
    </source>
</evidence>
<dbReference type="EMBL" id="CM042013">
    <property type="protein sequence ID" value="KAI3739512.1"/>
    <property type="molecule type" value="Genomic_DNA"/>
</dbReference>
<organism evidence="1 2">
    <name type="scientific">Cichorium intybus</name>
    <name type="common">Chicory</name>
    <dbReference type="NCBI Taxonomy" id="13427"/>
    <lineage>
        <taxon>Eukaryota</taxon>
        <taxon>Viridiplantae</taxon>
        <taxon>Streptophyta</taxon>
        <taxon>Embryophyta</taxon>
        <taxon>Tracheophyta</taxon>
        <taxon>Spermatophyta</taxon>
        <taxon>Magnoliopsida</taxon>
        <taxon>eudicotyledons</taxon>
        <taxon>Gunneridae</taxon>
        <taxon>Pentapetalae</taxon>
        <taxon>asterids</taxon>
        <taxon>campanulids</taxon>
        <taxon>Asterales</taxon>
        <taxon>Asteraceae</taxon>
        <taxon>Cichorioideae</taxon>
        <taxon>Cichorieae</taxon>
        <taxon>Cichoriinae</taxon>
        <taxon>Cichorium</taxon>
    </lineage>
</organism>
<protein>
    <submittedName>
        <fullName evidence="1">Uncharacterized protein</fullName>
    </submittedName>
</protein>
<evidence type="ECO:0000313" key="1">
    <source>
        <dbReference type="EMBL" id="KAI3739512.1"/>
    </source>
</evidence>
<sequence length="193" mass="21420">MVSVSKSFDAPIKLPFPTRDVVRPFSLLGLGDILIPDARCASCLLGDVGGRQHHSVYSKCGVPDVGNMGYPMSEYGYLYEIMGCSMWALQVFIFGVPDVGNMEGKTNFNAPIHKQQSMIHVNINTPGVKMIRPLMVFRFDDAPHGYAEMSFENVRVPAKNILLVEGRDFEIAQENLRLISDTISYGGIREGME</sequence>